<organism evidence="1 2">
    <name type="scientific">Avena sativa</name>
    <name type="common">Oat</name>
    <dbReference type="NCBI Taxonomy" id="4498"/>
    <lineage>
        <taxon>Eukaryota</taxon>
        <taxon>Viridiplantae</taxon>
        <taxon>Streptophyta</taxon>
        <taxon>Embryophyta</taxon>
        <taxon>Tracheophyta</taxon>
        <taxon>Spermatophyta</taxon>
        <taxon>Magnoliopsida</taxon>
        <taxon>Liliopsida</taxon>
        <taxon>Poales</taxon>
        <taxon>Poaceae</taxon>
        <taxon>BOP clade</taxon>
        <taxon>Pooideae</taxon>
        <taxon>Poodae</taxon>
        <taxon>Poeae</taxon>
        <taxon>Poeae Chloroplast Group 1 (Aveneae type)</taxon>
        <taxon>Aveninae</taxon>
        <taxon>Avena</taxon>
    </lineage>
</organism>
<name>A0ACD5WCB0_AVESA</name>
<dbReference type="Proteomes" id="UP001732700">
    <property type="component" value="Chromosome 4A"/>
</dbReference>
<accession>A0ACD5WCB0</accession>
<dbReference type="EnsemblPlants" id="AVESA.00010b.r2.4AG0616590.1">
    <property type="protein sequence ID" value="AVESA.00010b.r2.4AG0616590.1.CDS"/>
    <property type="gene ID" value="AVESA.00010b.r2.4AG0616590"/>
</dbReference>
<keyword evidence="2" id="KW-1185">Reference proteome</keyword>
<reference evidence="1" key="1">
    <citation type="submission" date="2021-05" db="EMBL/GenBank/DDBJ databases">
        <authorList>
            <person name="Scholz U."/>
            <person name="Mascher M."/>
            <person name="Fiebig A."/>
        </authorList>
    </citation>
    <scope>NUCLEOTIDE SEQUENCE [LARGE SCALE GENOMIC DNA]</scope>
</reference>
<proteinExistence type="predicted"/>
<reference evidence="1" key="2">
    <citation type="submission" date="2025-09" db="UniProtKB">
        <authorList>
            <consortium name="EnsemblPlants"/>
        </authorList>
    </citation>
    <scope>IDENTIFICATION</scope>
</reference>
<protein>
    <submittedName>
        <fullName evidence="1">Uncharacterized protein</fullName>
    </submittedName>
</protein>
<evidence type="ECO:0000313" key="2">
    <source>
        <dbReference type="Proteomes" id="UP001732700"/>
    </source>
</evidence>
<evidence type="ECO:0000313" key="1">
    <source>
        <dbReference type="EnsemblPlants" id="AVESA.00010b.r2.4AG0616590.1.CDS"/>
    </source>
</evidence>
<sequence>MAGSDLPSGGSGSISPPPRAPSTRSAKRKRGDSSGPASLPSRETRRSAEARKAAASAARKARKAAAEAEREARKAAVAAVRKARRAAAGSLWTAETDRVRGRGFGDMEKMRVVILALRLARSVHVPDDDPDAPYPKIAYYLKDPDQRPRIDPVECQVSVPEWNDKPSDKETVDYKAASIANLGTIVCPLNMVNLATDEAEKTRKECVDKCNCSHPGSEDCVRVHVEKARSSMKGQLGEEAFKNCGLDAMGEQVEELWTSVDKEKLKDVDKLIPENEHQKFMKIALKELTQKEKKDLAKYYYNVFLPRRLASLTRAGHIKDEAIDTDNEK</sequence>